<keyword evidence="3" id="KW-1185">Reference proteome</keyword>
<gene>
    <name evidence="2" type="ORF">OHU17_06010</name>
</gene>
<feature type="transmembrane region" description="Helical" evidence="1">
    <location>
        <begin position="152"/>
        <end position="171"/>
    </location>
</feature>
<dbReference type="Proteomes" id="UP001432075">
    <property type="component" value="Chromosome"/>
</dbReference>
<feature type="transmembrane region" description="Helical" evidence="1">
    <location>
        <begin position="38"/>
        <end position="55"/>
    </location>
</feature>
<evidence type="ECO:0000313" key="2">
    <source>
        <dbReference type="EMBL" id="WUO45422.1"/>
    </source>
</evidence>
<keyword evidence="1" id="KW-0472">Membrane</keyword>
<dbReference type="RefSeq" id="WP_328775454.1">
    <property type="nucleotide sequence ID" value="NZ_CP108057.1"/>
</dbReference>
<name>A0ABZ1RH28_9ACTN</name>
<sequence length="173" mass="18334">MLRRKSFIALSLIFTVLFGGFVLGAWVSMAGGGPDSEALTVMAVCLGGIAFIRRITGSHVVLGRKVLSVVNPVFTHDVPYRYVARVEADTGGNLVITTTQAVEIAAFGFAGSIIDQFIGSTDRTVAQIKAGLAERRDLRGNDRTVRRFTRAWIADGCTVGMLVCGALAVTIGG</sequence>
<keyword evidence="1" id="KW-1133">Transmembrane helix</keyword>
<accession>A0ABZ1RH28</accession>
<proteinExistence type="predicted"/>
<dbReference type="EMBL" id="CP108057">
    <property type="protein sequence ID" value="WUO45422.1"/>
    <property type="molecule type" value="Genomic_DNA"/>
</dbReference>
<reference evidence="2" key="1">
    <citation type="submission" date="2022-10" db="EMBL/GenBank/DDBJ databases">
        <title>The complete genomes of actinobacterial strains from the NBC collection.</title>
        <authorList>
            <person name="Joergensen T.S."/>
            <person name="Alvarez Arevalo M."/>
            <person name="Sterndorff E.B."/>
            <person name="Faurdal D."/>
            <person name="Vuksanovic O."/>
            <person name="Mourched A.-S."/>
            <person name="Charusanti P."/>
            <person name="Shaw S."/>
            <person name="Blin K."/>
            <person name="Weber T."/>
        </authorList>
    </citation>
    <scope>NUCLEOTIDE SEQUENCE</scope>
    <source>
        <strain evidence="2">NBC_00283</strain>
    </source>
</reference>
<protein>
    <submittedName>
        <fullName evidence="2">Uncharacterized protein</fullName>
    </submittedName>
</protein>
<feature type="transmembrane region" description="Helical" evidence="1">
    <location>
        <begin position="7"/>
        <end position="26"/>
    </location>
</feature>
<keyword evidence="1" id="KW-0812">Transmembrane</keyword>
<evidence type="ECO:0000256" key="1">
    <source>
        <dbReference type="SAM" id="Phobius"/>
    </source>
</evidence>
<organism evidence="2 3">
    <name type="scientific">Streptomyces goshikiensis</name>
    <dbReference type="NCBI Taxonomy" id="1942"/>
    <lineage>
        <taxon>Bacteria</taxon>
        <taxon>Bacillati</taxon>
        <taxon>Actinomycetota</taxon>
        <taxon>Actinomycetes</taxon>
        <taxon>Kitasatosporales</taxon>
        <taxon>Streptomycetaceae</taxon>
        <taxon>Streptomyces</taxon>
    </lineage>
</organism>
<evidence type="ECO:0000313" key="3">
    <source>
        <dbReference type="Proteomes" id="UP001432075"/>
    </source>
</evidence>